<dbReference type="PANTHER" id="PTHR12558">
    <property type="entry name" value="CELL DIVISION CYCLE 16,23,27"/>
    <property type="match status" value="1"/>
</dbReference>
<dbReference type="EMBL" id="JAQQXT010000002">
    <property type="protein sequence ID" value="MDC8770731.1"/>
    <property type="molecule type" value="Genomic_DNA"/>
</dbReference>
<evidence type="ECO:0000313" key="3">
    <source>
        <dbReference type="EMBL" id="MDC8770731.1"/>
    </source>
</evidence>
<dbReference type="InterPro" id="IPR011990">
    <property type="entry name" value="TPR-like_helical_dom_sf"/>
</dbReference>
<feature type="compositionally biased region" description="Basic and acidic residues" evidence="2">
    <location>
        <begin position="47"/>
        <end position="63"/>
    </location>
</feature>
<dbReference type="Gene3D" id="1.25.40.10">
    <property type="entry name" value="Tetratricopeptide repeat domain"/>
    <property type="match status" value="1"/>
</dbReference>
<feature type="repeat" description="TPR" evidence="1">
    <location>
        <begin position="65"/>
        <end position="98"/>
    </location>
</feature>
<protein>
    <submittedName>
        <fullName evidence="3">Type IV pilus biogenesis/stability protein PilW</fullName>
    </submittedName>
</protein>
<organism evidence="3 4">
    <name type="scientific">Roseateles albus</name>
    <dbReference type="NCBI Taxonomy" id="2987525"/>
    <lineage>
        <taxon>Bacteria</taxon>
        <taxon>Pseudomonadati</taxon>
        <taxon>Pseudomonadota</taxon>
        <taxon>Betaproteobacteria</taxon>
        <taxon>Burkholderiales</taxon>
        <taxon>Sphaerotilaceae</taxon>
        <taxon>Roseateles</taxon>
    </lineage>
</organism>
<gene>
    <name evidence="3" type="primary">pilW</name>
    <name evidence="3" type="ORF">PRZ03_04035</name>
</gene>
<keyword evidence="4" id="KW-1185">Reference proteome</keyword>
<dbReference type="InterPro" id="IPR013360">
    <property type="entry name" value="Pilus_4_PilW"/>
</dbReference>
<dbReference type="PANTHER" id="PTHR12558:SF13">
    <property type="entry name" value="CELL DIVISION CYCLE PROTEIN 27 HOMOLOG"/>
    <property type="match status" value="1"/>
</dbReference>
<keyword evidence="1" id="KW-0802">TPR repeat</keyword>
<feature type="region of interest" description="Disordered" evidence="2">
    <location>
        <begin position="42"/>
        <end position="63"/>
    </location>
</feature>
<accession>A0ABT5KD54</accession>
<dbReference type="Proteomes" id="UP001221189">
    <property type="component" value="Unassembled WGS sequence"/>
</dbReference>
<sequence length="284" mass="31740">MNRINRMEILSPAFRRGIGRGLSACLLAGMTGLVALSLSGCGTPGEPKAEEPRTASDQTDADRRASVRMEMAAAYFGRGQYNTALDDVKLALSLKPDLREAVNLRGLIYAAMGETKLAEDSFKRALQLYPRDPDTLHNYGWLLCQEQRWAEADVQFDAALAQTSYRAPSRTLMAKGVCEARSGRMSEAERSLAKAFEYDPASPAVAVNFAEVLFRNRQYVRAQFYIKRVNAQPDYSNAQSLWLALRIERRLGNTKSVDELSQALRNKYPDSPERLALDDGRFDE</sequence>
<dbReference type="Pfam" id="PF13181">
    <property type="entry name" value="TPR_8"/>
    <property type="match status" value="1"/>
</dbReference>
<reference evidence="3 4" key="1">
    <citation type="submission" date="2022-10" db="EMBL/GenBank/DDBJ databases">
        <title>Paucibacter sp. hw1 Genome sequencing.</title>
        <authorList>
            <person name="Park S."/>
        </authorList>
    </citation>
    <scope>NUCLEOTIDE SEQUENCE [LARGE SCALE GENOMIC DNA]</scope>
    <source>
        <strain evidence="4">hw1</strain>
    </source>
</reference>
<feature type="repeat" description="TPR" evidence="1">
    <location>
        <begin position="99"/>
        <end position="132"/>
    </location>
</feature>
<name>A0ABT5KD54_9BURK</name>
<dbReference type="Pfam" id="PF14559">
    <property type="entry name" value="TPR_19"/>
    <property type="match status" value="1"/>
</dbReference>
<dbReference type="RefSeq" id="WP_273599140.1">
    <property type="nucleotide sequence ID" value="NZ_JAQQXT010000002.1"/>
</dbReference>
<dbReference type="InterPro" id="IPR019734">
    <property type="entry name" value="TPR_rpt"/>
</dbReference>
<dbReference type="NCBIfam" id="TIGR02521">
    <property type="entry name" value="type_IV_pilW"/>
    <property type="match status" value="1"/>
</dbReference>
<dbReference type="PROSITE" id="PS50005">
    <property type="entry name" value="TPR"/>
    <property type="match status" value="2"/>
</dbReference>
<dbReference type="SMART" id="SM00028">
    <property type="entry name" value="TPR"/>
    <property type="match status" value="3"/>
</dbReference>
<comment type="caution">
    <text evidence="3">The sequence shown here is derived from an EMBL/GenBank/DDBJ whole genome shotgun (WGS) entry which is preliminary data.</text>
</comment>
<proteinExistence type="predicted"/>
<evidence type="ECO:0000256" key="1">
    <source>
        <dbReference type="PROSITE-ProRule" id="PRU00339"/>
    </source>
</evidence>
<dbReference type="SUPFAM" id="SSF48452">
    <property type="entry name" value="TPR-like"/>
    <property type="match status" value="1"/>
</dbReference>
<evidence type="ECO:0000313" key="4">
    <source>
        <dbReference type="Proteomes" id="UP001221189"/>
    </source>
</evidence>
<evidence type="ECO:0000256" key="2">
    <source>
        <dbReference type="SAM" id="MobiDB-lite"/>
    </source>
</evidence>